<dbReference type="EMBL" id="JBBNAG010000009">
    <property type="protein sequence ID" value="KAK9105706.1"/>
    <property type="molecule type" value="Genomic_DNA"/>
</dbReference>
<keyword evidence="2" id="KW-1185">Reference proteome</keyword>
<organism evidence="1 2">
    <name type="scientific">Stephania cephalantha</name>
    <dbReference type="NCBI Taxonomy" id="152367"/>
    <lineage>
        <taxon>Eukaryota</taxon>
        <taxon>Viridiplantae</taxon>
        <taxon>Streptophyta</taxon>
        <taxon>Embryophyta</taxon>
        <taxon>Tracheophyta</taxon>
        <taxon>Spermatophyta</taxon>
        <taxon>Magnoliopsida</taxon>
        <taxon>Ranunculales</taxon>
        <taxon>Menispermaceae</taxon>
        <taxon>Menispermoideae</taxon>
        <taxon>Cissampelideae</taxon>
        <taxon>Stephania</taxon>
    </lineage>
</organism>
<sequence length="74" mass="8018">MESASVRLGTVRRSFAREEEHYVDEGVGDERGDGAGFELGELVKIGSLKAKKIGIRVSCNGIQATARKGRGRVR</sequence>
<comment type="caution">
    <text evidence="1">The sequence shown here is derived from an EMBL/GenBank/DDBJ whole genome shotgun (WGS) entry which is preliminary data.</text>
</comment>
<protein>
    <submittedName>
        <fullName evidence="1">Uncharacterized protein</fullName>
    </submittedName>
</protein>
<accession>A0AAP0I291</accession>
<proteinExistence type="predicted"/>
<dbReference type="Proteomes" id="UP001419268">
    <property type="component" value="Unassembled WGS sequence"/>
</dbReference>
<evidence type="ECO:0000313" key="1">
    <source>
        <dbReference type="EMBL" id="KAK9105706.1"/>
    </source>
</evidence>
<reference evidence="1 2" key="1">
    <citation type="submission" date="2024-01" db="EMBL/GenBank/DDBJ databases">
        <title>Genome assemblies of Stephania.</title>
        <authorList>
            <person name="Yang L."/>
        </authorList>
    </citation>
    <scope>NUCLEOTIDE SEQUENCE [LARGE SCALE GENOMIC DNA]</scope>
    <source>
        <strain evidence="1">JXDWG</strain>
        <tissue evidence="1">Leaf</tissue>
    </source>
</reference>
<dbReference type="AlphaFoldDB" id="A0AAP0I291"/>
<name>A0AAP0I291_9MAGN</name>
<gene>
    <name evidence="1" type="ORF">Scep_022550</name>
</gene>
<evidence type="ECO:0000313" key="2">
    <source>
        <dbReference type="Proteomes" id="UP001419268"/>
    </source>
</evidence>